<evidence type="ECO:0000313" key="2">
    <source>
        <dbReference type="EMBL" id="CAK5282567.1"/>
    </source>
</evidence>
<feature type="compositionally biased region" description="Polar residues" evidence="1">
    <location>
        <begin position="109"/>
        <end position="120"/>
    </location>
</feature>
<evidence type="ECO:0000313" key="3">
    <source>
        <dbReference type="Proteomes" id="UP001295794"/>
    </source>
</evidence>
<proteinExistence type="predicted"/>
<dbReference type="Proteomes" id="UP001295794">
    <property type="component" value="Unassembled WGS sequence"/>
</dbReference>
<comment type="caution">
    <text evidence="2">The sequence shown here is derived from an EMBL/GenBank/DDBJ whole genome shotgun (WGS) entry which is preliminary data.</text>
</comment>
<gene>
    <name evidence="2" type="ORF">MYCIT1_LOCUS34403</name>
</gene>
<organism evidence="2 3">
    <name type="scientific">Mycena citricolor</name>
    <dbReference type="NCBI Taxonomy" id="2018698"/>
    <lineage>
        <taxon>Eukaryota</taxon>
        <taxon>Fungi</taxon>
        <taxon>Dikarya</taxon>
        <taxon>Basidiomycota</taxon>
        <taxon>Agaricomycotina</taxon>
        <taxon>Agaricomycetes</taxon>
        <taxon>Agaricomycetidae</taxon>
        <taxon>Agaricales</taxon>
        <taxon>Marasmiineae</taxon>
        <taxon>Mycenaceae</taxon>
        <taxon>Mycena</taxon>
    </lineage>
</organism>
<reference evidence="2" key="1">
    <citation type="submission" date="2023-11" db="EMBL/GenBank/DDBJ databases">
        <authorList>
            <person name="De Vega J J."/>
            <person name="De Vega J J."/>
        </authorList>
    </citation>
    <scope>NUCLEOTIDE SEQUENCE</scope>
</reference>
<sequence>MRKTWERISGGRTAAGMDALCSALAVALDDDGGRRGCSCEGVQEASFFIVAGRQPLLCTATRAHAAPRQSPPKLSAQPNRHCRSGRHSNRSAANIREDLVALRRRKTQSHVTPNTRQRTSFPRLPRDPSGGCRLGLVQVSASTVCSTLCSRILTLGGILYGLSRNVEAGAISPLLGRAKGSCSWR</sequence>
<dbReference type="AlphaFoldDB" id="A0AAD2K785"/>
<name>A0AAD2K785_9AGAR</name>
<dbReference type="EMBL" id="CAVNYO010000455">
    <property type="protein sequence ID" value="CAK5282567.1"/>
    <property type="molecule type" value="Genomic_DNA"/>
</dbReference>
<evidence type="ECO:0000256" key="1">
    <source>
        <dbReference type="SAM" id="MobiDB-lite"/>
    </source>
</evidence>
<protein>
    <submittedName>
        <fullName evidence="2">Uncharacterized protein</fullName>
    </submittedName>
</protein>
<feature type="compositionally biased region" description="Basic residues" evidence="1">
    <location>
        <begin position="80"/>
        <end position="89"/>
    </location>
</feature>
<feature type="region of interest" description="Disordered" evidence="1">
    <location>
        <begin position="106"/>
        <end position="125"/>
    </location>
</feature>
<keyword evidence="3" id="KW-1185">Reference proteome</keyword>
<feature type="region of interest" description="Disordered" evidence="1">
    <location>
        <begin position="63"/>
        <end position="89"/>
    </location>
</feature>
<accession>A0AAD2K785</accession>